<dbReference type="InterPro" id="IPR036875">
    <property type="entry name" value="Znf_CCHC_sf"/>
</dbReference>
<dbReference type="InterPro" id="IPR025829">
    <property type="entry name" value="Zn_knuckle_CX2CX3GHX4C"/>
</dbReference>
<gene>
    <name evidence="6" type="ORF">SeLEV6574_g00774</name>
</gene>
<dbReference type="SUPFAM" id="SSF57756">
    <property type="entry name" value="Retrovirus zinc finger-like domains"/>
    <property type="match status" value="1"/>
</dbReference>
<evidence type="ECO:0000313" key="6">
    <source>
        <dbReference type="EMBL" id="TPX50615.1"/>
    </source>
</evidence>
<comment type="caution">
    <text evidence="6">The sequence shown here is derived from an EMBL/GenBank/DDBJ whole genome shotgun (WGS) entry which is preliminary data.</text>
</comment>
<name>A0A507DH24_9FUNG</name>
<dbReference type="VEuPathDB" id="FungiDB:SeMB42_g05895"/>
<dbReference type="InterPro" id="IPR001878">
    <property type="entry name" value="Znf_CCHC"/>
</dbReference>
<evidence type="ECO:0000256" key="3">
    <source>
        <dbReference type="ARBA" id="ARBA00022833"/>
    </source>
</evidence>
<evidence type="ECO:0000256" key="2">
    <source>
        <dbReference type="ARBA" id="ARBA00022771"/>
    </source>
</evidence>
<organism evidence="6 7">
    <name type="scientific">Synchytrium endobioticum</name>
    <dbReference type="NCBI Taxonomy" id="286115"/>
    <lineage>
        <taxon>Eukaryota</taxon>
        <taxon>Fungi</taxon>
        <taxon>Fungi incertae sedis</taxon>
        <taxon>Chytridiomycota</taxon>
        <taxon>Chytridiomycota incertae sedis</taxon>
        <taxon>Chytridiomycetes</taxon>
        <taxon>Synchytriales</taxon>
        <taxon>Synchytriaceae</taxon>
        <taxon>Synchytrium</taxon>
    </lineage>
</organism>
<dbReference type="Gene3D" id="4.10.60.10">
    <property type="entry name" value="Zinc finger, CCHC-type"/>
    <property type="match status" value="1"/>
</dbReference>
<protein>
    <recommendedName>
        <fullName evidence="5">CCHC-type domain-containing protein</fullName>
    </recommendedName>
</protein>
<sequence length="305" mass="34713">MEHHTPTHNTSAGHPRSTAAVTVLQYLHSGADEMAPHSVRKPNPFGDARPRELSDKRDAELEERLFKKFEALELERQSVREQQLHHRLHAEPHHSSSISQTYSFHNAHRVTGLAEQPPRRGGHSSNPIGREQHQVIQYTSPPEGYICKLCYVSGHWMRQCALFKSHDNNNMSSSQQPYNAIKRGFAKPRTPQQYHSGGIYNQGRGESFRVFATRNHHHQPGPNTVPPENYVCHKCSLPGHWIQNCPSQEKWAPPAGYICRICSIEGHYIKDCGVKNRETLTYGSVLMSKNVSYIIKDPQRLAILL</sequence>
<keyword evidence="1" id="KW-0479">Metal-binding</keyword>
<dbReference type="AlphaFoldDB" id="A0A507DH24"/>
<dbReference type="Proteomes" id="UP000320475">
    <property type="component" value="Unassembled WGS sequence"/>
</dbReference>
<dbReference type="Pfam" id="PF13696">
    <property type="entry name" value="zf-CCHC_2"/>
    <property type="match status" value="3"/>
</dbReference>
<keyword evidence="3" id="KW-0862">Zinc</keyword>
<keyword evidence="2" id="KW-0863">Zinc-finger</keyword>
<accession>A0A507DH24</accession>
<feature type="domain" description="CCHC-type" evidence="5">
    <location>
        <begin position="146"/>
        <end position="162"/>
    </location>
</feature>
<dbReference type="OrthoDB" id="444325at2759"/>
<feature type="domain" description="CCHC-type" evidence="5">
    <location>
        <begin position="231"/>
        <end position="247"/>
    </location>
</feature>
<dbReference type="EMBL" id="QEAM01000015">
    <property type="protein sequence ID" value="TPX50615.1"/>
    <property type="molecule type" value="Genomic_DNA"/>
</dbReference>
<reference evidence="6 7" key="1">
    <citation type="journal article" date="2019" name="Sci. Rep.">
        <title>Comparative genomics of chytrid fungi reveal insights into the obligate biotrophic and pathogenic lifestyle of Synchytrium endobioticum.</title>
        <authorList>
            <person name="van de Vossenberg B.T.L.H."/>
            <person name="Warris S."/>
            <person name="Nguyen H.D.T."/>
            <person name="van Gent-Pelzer M.P.E."/>
            <person name="Joly D.L."/>
            <person name="van de Geest H.C."/>
            <person name="Bonants P.J.M."/>
            <person name="Smith D.S."/>
            <person name="Levesque C.A."/>
            <person name="van der Lee T.A.J."/>
        </authorList>
    </citation>
    <scope>NUCLEOTIDE SEQUENCE [LARGE SCALE GENOMIC DNA]</scope>
    <source>
        <strain evidence="6 7">LEV6574</strain>
    </source>
</reference>
<evidence type="ECO:0000259" key="5">
    <source>
        <dbReference type="SMART" id="SM00343"/>
    </source>
</evidence>
<feature type="region of interest" description="Disordered" evidence="4">
    <location>
        <begin position="32"/>
        <end position="54"/>
    </location>
</feature>
<evidence type="ECO:0000313" key="7">
    <source>
        <dbReference type="Proteomes" id="UP000320475"/>
    </source>
</evidence>
<dbReference type="SMART" id="SM00343">
    <property type="entry name" value="ZnF_C2HC"/>
    <property type="match status" value="3"/>
</dbReference>
<evidence type="ECO:0000256" key="1">
    <source>
        <dbReference type="ARBA" id="ARBA00022723"/>
    </source>
</evidence>
<dbReference type="GO" id="GO:0003676">
    <property type="term" value="F:nucleic acid binding"/>
    <property type="evidence" value="ECO:0007669"/>
    <property type="project" value="InterPro"/>
</dbReference>
<proteinExistence type="predicted"/>
<dbReference type="GO" id="GO:0008270">
    <property type="term" value="F:zinc ion binding"/>
    <property type="evidence" value="ECO:0007669"/>
    <property type="project" value="UniProtKB-KW"/>
</dbReference>
<evidence type="ECO:0000256" key="4">
    <source>
        <dbReference type="SAM" id="MobiDB-lite"/>
    </source>
</evidence>
<feature type="domain" description="CCHC-type" evidence="5">
    <location>
        <begin position="258"/>
        <end position="274"/>
    </location>
</feature>